<feature type="transmembrane region" description="Helical" evidence="8">
    <location>
        <begin position="220"/>
        <end position="240"/>
    </location>
</feature>
<dbReference type="InterPro" id="IPR035906">
    <property type="entry name" value="MetI-like_sf"/>
</dbReference>
<dbReference type="GO" id="GO:0005886">
    <property type="term" value="C:plasma membrane"/>
    <property type="evidence" value="ECO:0007669"/>
    <property type="project" value="UniProtKB-SubCell"/>
</dbReference>
<evidence type="ECO:0000259" key="9">
    <source>
        <dbReference type="PROSITE" id="PS50928"/>
    </source>
</evidence>
<protein>
    <submittedName>
        <fullName evidence="10">Putative spermidine/putrescine transport system permease protein</fullName>
    </submittedName>
</protein>
<evidence type="ECO:0000256" key="1">
    <source>
        <dbReference type="ARBA" id="ARBA00004429"/>
    </source>
</evidence>
<evidence type="ECO:0000256" key="4">
    <source>
        <dbReference type="ARBA" id="ARBA00022519"/>
    </source>
</evidence>
<dbReference type="EMBL" id="JACIDJ010000002">
    <property type="protein sequence ID" value="MBB3898190.1"/>
    <property type="molecule type" value="Genomic_DNA"/>
</dbReference>
<evidence type="ECO:0000256" key="2">
    <source>
        <dbReference type="ARBA" id="ARBA00022448"/>
    </source>
</evidence>
<evidence type="ECO:0000313" key="11">
    <source>
        <dbReference type="Proteomes" id="UP000553193"/>
    </source>
</evidence>
<dbReference type="InterPro" id="IPR000515">
    <property type="entry name" value="MetI-like"/>
</dbReference>
<feature type="transmembrane region" description="Helical" evidence="8">
    <location>
        <begin position="178"/>
        <end position="200"/>
    </location>
</feature>
<keyword evidence="4" id="KW-0997">Cell inner membrane</keyword>
<dbReference type="Pfam" id="PF00528">
    <property type="entry name" value="BPD_transp_1"/>
    <property type="match status" value="1"/>
</dbReference>
<comment type="subcellular location">
    <subcellularLocation>
        <location evidence="1">Cell inner membrane</location>
        <topology evidence="1">Multi-pass membrane protein</topology>
    </subcellularLocation>
    <subcellularLocation>
        <location evidence="8">Cell membrane</location>
        <topology evidence="8">Multi-pass membrane protein</topology>
    </subcellularLocation>
</comment>
<comment type="similarity">
    <text evidence="8">Belongs to the binding-protein-dependent transport system permease family.</text>
</comment>
<evidence type="ECO:0000256" key="7">
    <source>
        <dbReference type="ARBA" id="ARBA00023136"/>
    </source>
</evidence>
<feature type="transmembrane region" description="Helical" evidence="8">
    <location>
        <begin position="55"/>
        <end position="76"/>
    </location>
</feature>
<keyword evidence="3" id="KW-1003">Cell membrane</keyword>
<feature type="transmembrane region" description="Helical" evidence="8">
    <location>
        <begin position="121"/>
        <end position="145"/>
    </location>
</feature>
<proteinExistence type="inferred from homology"/>
<feature type="transmembrane region" description="Helical" evidence="8">
    <location>
        <begin position="88"/>
        <end position="109"/>
    </location>
</feature>
<name>A0A840ACX0_9PROT</name>
<reference evidence="10 11" key="1">
    <citation type="submission" date="2020-08" db="EMBL/GenBank/DDBJ databases">
        <title>Genomic Encyclopedia of Type Strains, Phase IV (KMG-IV): sequencing the most valuable type-strain genomes for metagenomic binning, comparative biology and taxonomic classification.</title>
        <authorList>
            <person name="Goeker M."/>
        </authorList>
    </citation>
    <scope>NUCLEOTIDE SEQUENCE [LARGE SCALE GENOMIC DNA]</scope>
    <source>
        <strain evidence="10 11">DSM 19979</strain>
    </source>
</reference>
<gene>
    <name evidence="10" type="ORF">GGQ83_001627</name>
</gene>
<dbReference type="GO" id="GO:0055085">
    <property type="term" value="P:transmembrane transport"/>
    <property type="evidence" value="ECO:0007669"/>
    <property type="project" value="InterPro"/>
</dbReference>
<evidence type="ECO:0000313" key="10">
    <source>
        <dbReference type="EMBL" id="MBB3898190.1"/>
    </source>
</evidence>
<evidence type="ECO:0000256" key="3">
    <source>
        <dbReference type="ARBA" id="ARBA00022475"/>
    </source>
</evidence>
<dbReference type="PANTHER" id="PTHR43357:SF4">
    <property type="entry name" value="INNER MEMBRANE ABC TRANSPORTER PERMEASE PROTEIN YDCV"/>
    <property type="match status" value="1"/>
</dbReference>
<keyword evidence="6 8" id="KW-1133">Transmembrane helix</keyword>
<organism evidence="10 11">
    <name type="scientific">Roseococcus suduntuyensis</name>
    <dbReference type="NCBI Taxonomy" id="455361"/>
    <lineage>
        <taxon>Bacteria</taxon>
        <taxon>Pseudomonadati</taxon>
        <taxon>Pseudomonadota</taxon>
        <taxon>Alphaproteobacteria</taxon>
        <taxon>Acetobacterales</taxon>
        <taxon>Roseomonadaceae</taxon>
        <taxon>Roseococcus</taxon>
    </lineage>
</organism>
<keyword evidence="2 8" id="KW-0813">Transport</keyword>
<dbReference type="Gene3D" id="1.10.3720.10">
    <property type="entry name" value="MetI-like"/>
    <property type="match status" value="1"/>
</dbReference>
<evidence type="ECO:0000256" key="8">
    <source>
        <dbReference type="RuleBase" id="RU363032"/>
    </source>
</evidence>
<dbReference type="AlphaFoldDB" id="A0A840ACX0"/>
<dbReference type="RefSeq" id="WP_184383274.1">
    <property type="nucleotide sequence ID" value="NZ_JACIDJ010000002.1"/>
</dbReference>
<sequence>MALVLLFLLGPLLIAIAVAFSSGERIGFPPPGLSLRWFADALGNEQFRDAAARSLWVALAATVISVVAGTGAAVALTQGQGRFAGRAWVQAFIMLPLAIPGIVLGLALLPTAIMLGLRPGFWATVLGHAVVGIPYSAYLVLAAFAQYDPALDRASASLGVGPWRSFLRVTLPLIRPGIVSAAICTFLLSFDNVALSLFLSRGDTLPLRLMQHIQFTATPAVAAASVMLVLLSLGAMLMLGRVLRGRGTIRIAG</sequence>
<dbReference type="PANTHER" id="PTHR43357">
    <property type="entry name" value="INNER MEMBRANE ABC TRANSPORTER PERMEASE PROTEIN YDCV"/>
    <property type="match status" value="1"/>
</dbReference>
<keyword evidence="5 8" id="KW-0812">Transmembrane</keyword>
<dbReference type="SUPFAM" id="SSF161098">
    <property type="entry name" value="MetI-like"/>
    <property type="match status" value="1"/>
</dbReference>
<dbReference type="Proteomes" id="UP000553193">
    <property type="component" value="Unassembled WGS sequence"/>
</dbReference>
<keyword evidence="7 8" id="KW-0472">Membrane</keyword>
<keyword evidence="11" id="KW-1185">Reference proteome</keyword>
<accession>A0A840ACX0</accession>
<evidence type="ECO:0000256" key="6">
    <source>
        <dbReference type="ARBA" id="ARBA00022989"/>
    </source>
</evidence>
<feature type="domain" description="ABC transmembrane type-1" evidence="9">
    <location>
        <begin position="51"/>
        <end position="239"/>
    </location>
</feature>
<dbReference type="CDD" id="cd06261">
    <property type="entry name" value="TM_PBP2"/>
    <property type="match status" value="1"/>
</dbReference>
<dbReference type="PROSITE" id="PS50928">
    <property type="entry name" value="ABC_TM1"/>
    <property type="match status" value="1"/>
</dbReference>
<evidence type="ECO:0000256" key="5">
    <source>
        <dbReference type="ARBA" id="ARBA00022692"/>
    </source>
</evidence>
<comment type="caution">
    <text evidence="10">The sequence shown here is derived from an EMBL/GenBank/DDBJ whole genome shotgun (WGS) entry which is preliminary data.</text>
</comment>